<evidence type="ECO:0000256" key="1">
    <source>
        <dbReference type="SAM" id="SignalP"/>
    </source>
</evidence>
<name>A0ABT3A3P2_9ALTE</name>
<dbReference type="RefSeq" id="WP_263710485.1">
    <property type="nucleotide sequence ID" value="NZ_JAOWKX010000001.1"/>
</dbReference>
<dbReference type="Proteomes" id="UP001652504">
    <property type="component" value="Unassembled WGS sequence"/>
</dbReference>
<feature type="chain" id="PRO_5047294008" description="EF-hand domain-containing protein" evidence="1">
    <location>
        <begin position="21"/>
        <end position="449"/>
    </location>
</feature>
<sequence length="449" mass="46028">MFKKTLLALAMAGVAGAASAGSIAVTNVDVSTQGYAAQTSANQKIIVDTATATNAADDIVLTVGTTIVQNDRIVFTISGATIDSTQAVDVQSSVANGVSLLSATGNQIVVRATADLPVSGPATITISDLHLLPTSTAKDHKITIQSKAIYDDGEYDAAPAVTVATFVQDFSANVKADSSLDGVIDVGTSRTQFIESNANITSDKLVLELGDATADIYDLVIDKVEHTVQFSDLSFALAFDANSDGKISGAEVPNLLSGSVSGGVNADTLNLSVDVEKNTVKVTQVVDTELDSEVTLTFTVDGTADYVIPEQSFTGTVVGFDGTVEAPALSGELGSWVNNGTTFHVPFMVFDSKHASAVVANNRSSIDAKVELVLYVNGTAVNVGSIGTLAGNGSMNFASAIAAAAAANNAGATFGFDLVFEGTAKAIDISAQYVNKTSGSRAVIQTTEL</sequence>
<keyword evidence="3" id="KW-1185">Reference proteome</keyword>
<evidence type="ECO:0000313" key="3">
    <source>
        <dbReference type="Proteomes" id="UP001652504"/>
    </source>
</evidence>
<dbReference type="EMBL" id="JAOWKX010000001">
    <property type="protein sequence ID" value="MCV2883286.1"/>
    <property type="molecule type" value="Genomic_DNA"/>
</dbReference>
<evidence type="ECO:0000313" key="2">
    <source>
        <dbReference type="EMBL" id="MCV2883286.1"/>
    </source>
</evidence>
<gene>
    <name evidence="2" type="ORF">OE749_01075</name>
</gene>
<proteinExistence type="predicted"/>
<feature type="signal peptide" evidence="1">
    <location>
        <begin position="1"/>
        <end position="20"/>
    </location>
</feature>
<evidence type="ECO:0008006" key="4">
    <source>
        <dbReference type="Google" id="ProtNLM"/>
    </source>
</evidence>
<reference evidence="2 3" key="1">
    <citation type="submission" date="2022-10" db="EMBL/GenBank/DDBJ databases">
        <title>Aestuariibacter sp. AA17 isolated from Montipora capitata coral fragment.</title>
        <authorList>
            <person name="Emsley S.A."/>
            <person name="Pfannmuller K.M."/>
            <person name="Loughran R.M."/>
            <person name="Shlafstein M."/>
            <person name="Papke E."/>
            <person name="Saw J.H."/>
            <person name="Ushijima B."/>
            <person name="Videau P."/>
        </authorList>
    </citation>
    <scope>NUCLEOTIDE SEQUENCE [LARGE SCALE GENOMIC DNA]</scope>
    <source>
        <strain evidence="2 3">AA17</strain>
    </source>
</reference>
<accession>A0ABT3A3P2</accession>
<dbReference type="Pfam" id="PF19526">
    <property type="entry name" value="Slr4"/>
    <property type="match status" value="1"/>
</dbReference>
<keyword evidence="1" id="KW-0732">Signal</keyword>
<dbReference type="PROSITE" id="PS00018">
    <property type="entry name" value="EF_HAND_1"/>
    <property type="match status" value="1"/>
</dbReference>
<dbReference type="InterPro" id="IPR045689">
    <property type="entry name" value="Slr4"/>
</dbReference>
<dbReference type="InterPro" id="IPR018247">
    <property type="entry name" value="EF_Hand_1_Ca_BS"/>
</dbReference>
<organism evidence="2 3">
    <name type="scientific">Fluctibacter corallii</name>
    <dbReference type="NCBI Taxonomy" id="2984329"/>
    <lineage>
        <taxon>Bacteria</taxon>
        <taxon>Pseudomonadati</taxon>
        <taxon>Pseudomonadota</taxon>
        <taxon>Gammaproteobacteria</taxon>
        <taxon>Alteromonadales</taxon>
        <taxon>Alteromonadaceae</taxon>
        <taxon>Fluctibacter</taxon>
    </lineage>
</organism>
<comment type="caution">
    <text evidence="2">The sequence shown here is derived from an EMBL/GenBank/DDBJ whole genome shotgun (WGS) entry which is preliminary data.</text>
</comment>
<protein>
    <recommendedName>
        <fullName evidence="4">EF-hand domain-containing protein</fullName>
    </recommendedName>
</protein>